<dbReference type="EMBL" id="BQNB010018104">
    <property type="protein sequence ID" value="GJT70731.1"/>
    <property type="molecule type" value="Genomic_DNA"/>
</dbReference>
<proteinExistence type="predicted"/>
<evidence type="ECO:0000313" key="2">
    <source>
        <dbReference type="Proteomes" id="UP001151760"/>
    </source>
</evidence>
<reference evidence="1" key="2">
    <citation type="submission" date="2022-01" db="EMBL/GenBank/DDBJ databases">
        <authorList>
            <person name="Yamashiro T."/>
            <person name="Shiraishi A."/>
            <person name="Satake H."/>
            <person name="Nakayama K."/>
        </authorList>
    </citation>
    <scope>NUCLEOTIDE SEQUENCE</scope>
</reference>
<name>A0ABQ5G5B0_9ASTR</name>
<reference evidence="1" key="1">
    <citation type="journal article" date="2022" name="Int. J. Mol. Sci.">
        <title>Draft Genome of Tanacetum Coccineum: Genomic Comparison of Closely Related Tanacetum-Family Plants.</title>
        <authorList>
            <person name="Yamashiro T."/>
            <person name="Shiraishi A."/>
            <person name="Nakayama K."/>
            <person name="Satake H."/>
        </authorList>
    </citation>
    <scope>NUCLEOTIDE SEQUENCE</scope>
</reference>
<dbReference type="Proteomes" id="UP001151760">
    <property type="component" value="Unassembled WGS sequence"/>
</dbReference>
<organism evidence="1 2">
    <name type="scientific">Tanacetum coccineum</name>
    <dbReference type="NCBI Taxonomy" id="301880"/>
    <lineage>
        <taxon>Eukaryota</taxon>
        <taxon>Viridiplantae</taxon>
        <taxon>Streptophyta</taxon>
        <taxon>Embryophyta</taxon>
        <taxon>Tracheophyta</taxon>
        <taxon>Spermatophyta</taxon>
        <taxon>Magnoliopsida</taxon>
        <taxon>eudicotyledons</taxon>
        <taxon>Gunneridae</taxon>
        <taxon>Pentapetalae</taxon>
        <taxon>asterids</taxon>
        <taxon>campanulids</taxon>
        <taxon>Asterales</taxon>
        <taxon>Asteraceae</taxon>
        <taxon>Asteroideae</taxon>
        <taxon>Anthemideae</taxon>
        <taxon>Anthemidinae</taxon>
        <taxon>Tanacetum</taxon>
    </lineage>
</organism>
<comment type="caution">
    <text evidence="1">The sequence shown here is derived from an EMBL/GenBank/DDBJ whole genome shotgun (WGS) entry which is preliminary data.</text>
</comment>
<accession>A0ABQ5G5B0</accession>
<gene>
    <name evidence="1" type="ORF">Tco_1030017</name>
</gene>
<protein>
    <submittedName>
        <fullName evidence="1">Uncharacterized protein</fullName>
    </submittedName>
</protein>
<sequence>MISLTVPSPIASPATAETEGFLTELGARVEMQGGLIRDHMVRLEELSPALFERSLEHDQKRVAVTFKVIWRPILTMKSCAGQTDAQRVALWHAISDTQGENRELRL</sequence>
<evidence type="ECO:0000313" key="1">
    <source>
        <dbReference type="EMBL" id="GJT70731.1"/>
    </source>
</evidence>
<keyword evidence="2" id="KW-1185">Reference proteome</keyword>